<dbReference type="AlphaFoldDB" id="A0A2P2JLI3"/>
<name>A0A2P2JLI3_RHIMU</name>
<proteinExistence type="predicted"/>
<dbReference type="EMBL" id="GGEC01013831">
    <property type="protein sequence ID" value="MBW94314.1"/>
    <property type="molecule type" value="Transcribed_RNA"/>
</dbReference>
<organism evidence="1">
    <name type="scientific">Rhizophora mucronata</name>
    <name type="common">Asiatic mangrove</name>
    <dbReference type="NCBI Taxonomy" id="61149"/>
    <lineage>
        <taxon>Eukaryota</taxon>
        <taxon>Viridiplantae</taxon>
        <taxon>Streptophyta</taxon>
        <taxon>Embryophyta</taxon>
        <taxon>Tracheophyta</taxon>
        <taxon>Spermatophyta</taxon>
        <taxon>Magnoliopsida</taxon>
        <taxon>eudicotyledons</taxon>
        <taxon>Gunneridae</taxon>
        <taxon>Pentapetalae</taxon>
        <taxon>rosids</taxon>
        <taxon>fabids</taxon>
        <taxon>Malpighiales</taxon>
        <taxon>Rhizophoraceae</taxon>
        <taxon>Rhizophora</taxon>
    </lineage>
</organism>
<protein>
    <submittedName>
        <fullName evidence="1">Uncharacterized protein MANES_18G023000</fullName>
    </submittedName>
</protein>
<reference evidence="1" key="1">
    <citation type="submission" date="2018-02" db="EMBL/GenBank/DDBJ databases">
        <title>Rhizophora mucronata_Transcriptome.</title>
        <authorList>
            <person name="Meera S.P."/>
            <person name="Sreeshan A."/>
            <person name="Augustine A."/>
        </authorList>
    </citation>
    <scope>NUCLEOTIDE SEQUENCE</scope>
    <source>
        <tissue evidence="1">Leaf</tissue>
    </source>
</reference>
<accession>A0A2P2JLI3</accession>
<sequence length="64" mass="7116">MDTRIDSYYDVAPPLNTNSSISFGRGKIGNVELRCVGVGRAFNYRRFVEKSPVAPSPPAIIRKM</sequence>
<evidence type="ECO:0000313" key="1">
    <source>
        <dbReference type="EMBL" id="MBW94314.1"/>
    </source>
</evidence>